<dbReference type="Pfam" id="PF18913">
    <property type="entry name" value="FBPase_C"/>
    <property type="match status" value="1"/>
</dbReference>
<evidence type="ECO:0000256" key="10">
    <source>
        <dbReference type="ARBA" id="ARBA00022723"/>
    </source>
</evidence>
<dbReference type="GO" id="GO:0050278">
    <property type="term" value="F:sedoheptulose-bisphosphatase activity"/>
    <property type="evidence" value="ECO:0007669"/>
    <property type="project" value="UniProtKB-EC"/>
</dbReference>
<dbReference type="GO" id="GO:0042132">
    <property type="term" value="F:fructose 1,6-bisphosphate 1-phosphatase activity"/>
    <property type="evidence" value="ECO:0007669"/>
    <property type="project" value="TreeGrafter"/>
</dbReference>
<evidence type="ECO:0000256" key="18">
    <source>
        <dbReference type="ARBA" id="ARBA00077067"/>
    </source>
</evidence>
<dbReference type="FunFam" id="3.30.540.10:FF:000010">
    <property type="entry name" value="Sedoheptulose-1,7-bisphosphatase, chloroplastic"/>
    <property type="match status" value="1"/>
</dbReference>
<comment type="cofactor">
    <cofactor evidence="1">
        <name>Mg(2+)</name>
        <dbReference type="ChEBI" id="CHEBI:18420"/>
    </cofactor>
</comment>
<dbReference type="GO" id="GO:0019253">
    <property type="term" value="P:reductive pentose-phosphate cycle"/>
    <property type="evidence" value="ECO:0007669"/>
    <property type="project" value="UniProtKB-KW"/>
</dbReference>
<dbReference type="Proteomes" id="UP000631114">
    <property type="component" value="Unassembled WGS sequence"/>
</dbReference>
<keyword evidence="14" id="KW-1015">Disulfide bond</keyword>
<evidence type="ECO:0000256" key="11">
    <source>
        <dbReference type="ARBA" id="ARBA00022801"/>
    </source>
</evidence>
<feature type="domain" description="Fructose-1-6-bisphosphatase class 1 C-terminal" evidence="21">
    <location>
        <begin position="255"/>
        <end position="375"/>
    </location>
</feature>
<comment type="subcellular location">
    <subcellularLocation>
        <location evidence="2">Plastid</location>
        <location evidence="2">Chloroplast</location>
    </subcellularLocation>
</comment>
<dbReference type="InterPro" id="IPR033391">
    <property type="entry name" value="FBPase_N"/>
</dbReference>
<comment type="catalytic activity">
    <reaction evidence="16">
        <text>D-sedoheptulose 1,7-bisphosphate + H2O = D-sedoheptulose 7-phosphate + phosphate</text>
        <dbReference type="Rhea" id="RHEA:17461"/>
        <dbReference type="ChEBI" id="CHEBI:15377"/>
        <dbReference type="ChEBI" id="CHEBI:43474"/>
        <dbReference type="ChEBI" id="CHEBI:57483"/>
        <dbReference type="ChEBI" id="CHEBI:58335"/>
        <dbReference type="EC" id="3.1.3.37"/>
    </reaction>
</comment>
<evidence type="ECO:0000256" key="5">
    <source>
        <dbReference type="ARBA" id="ARBA00011738"/>
    </source>
</evidence>
<evidence type="ECO:0000313" key="22">
    <source>
        <dbReference type="EMBL" id="KAF9598509.1"/>
    </source>
</evidence>
<dbReference type="Gene3D" id="3.40.190.80">
    <property type="match status" value="1"/>
</dbReference>
<evidence type="ECO:0000256" key="9">
    <source>
        <dbReference type="ARBA" id="ARBA00022640"/>
    </source>
</evidence>
<dbReference type="GO" id="GO:0005986">
    <property type="term" value="P:sucrose biosynthetic process"/>
    <property type="evidence" value="ECO:0007669"/>
    <property type="project" value="TreeGrafter"/>
</dbReference>
<organism evidence="22 23">
    <name type="scientific">Coptis chinensis</name>
    <dbReference type="NCBI Taxonomy" id="261450"/>
    <lineage>
        <taxon>Eukaryota</taxon>
        <taxon>Viridiplantae</taxon>
        <taxon>Streptophyta</taxon>
        <taxon>Embryophyta</taxon>
        <taxon>Tracheophyta</taxon>
        <taxon>Spermatophyta</taxon>
        <taxon>Magnoliopsida</taxon>
        <taxon>Ranunculales</taxon>
        <taxon>Ranunculaceae</taxon>
        <taxon>Coptidoideae</taxon>
        <taxon>Coptis</taxon>
    </lineage>
</organism>
<keyword evidence="13" id="KW-0809">Transit peptide</keyword>
<protein>
    <recommendedName>
        <fullName evidence="17">Sedoheptulose-1,7-bisphosphatase, chloroplastic</fullName>
        <ecNumber evidence="6">3.1.3.37</ecNumber>
    </recommendedName>
    <alternativeName>
        <fullName evidence="18">SED(1,7)P2ase</fullName>
    </alternativeName>
    <alternativeName>
        <fullName evidence="19">Sedoheptulose bisphosphatase</fullName>
    </alternativeName>
</protein>
<evidence type="ECO:0000256" key="6">
    <source>
        <dbReference type="ARBA" id="ARBA00013045"/>
    </source>
</evidence>
<keyword evidence="11" id="KW-0378">Hydrolase</keyword>
<gene>
    <name evidence="22" type="ORF">IFM89_028041</name>
</gene>
<dbReference type="GO" id="GO:0009507">
    <property type="term" value="C:chloroplast"/>
    <property type="evidence" value="ECO:0007669"/>
    <property type="project" value="UniProtKB-SubCell"/>
</dbReference>
<keyword evidence="10" id="KW-0479">Metal-binding</keyword>
<dbReference type="InterPro" id="IPR000146">
    <property type="entry name" value="FBPase_class-1"/>
</dbReference>
<evidence type="ECO:0000256" key="16">
    <source>
        <dbReference type="ARBA" id="ARBA00034040"/>
    </source>
</evidence>
<comment type="subunit">
    <text evidence="5">Homodimer.</text>
</comment>
<dbReference type="OrthoDB" id="10256725at2759"/>
<sequence length="392" mass="42631">MEASITCYARGAFLPNASSQSSTAMAPPPYSIRSFSTRSLKSSSIFGESLRTTSKSSLKVSKTKNSSLVTKCEIGDSLEEFLAKATPDKGLVRVLMCMSEAIRTIAFKVRTASCGGTACINSFGDEQLAVDMLADKLLFEALRHSHFCKYACSEEVPELQDMEGPVEGGFSVAFDPLDGSSIVDTNFTVGTIFGVWPGDKLTGVTGRDQVAAAMGIYGPRTTYVLAVKGFPGTHEFLLLDEGKWQHVKETTEIGEGKMFSPGNLRATFDNADYDKLINYYVREKYTLRYTGGMVPDVNQIIVKEKGVFTNVISPTTKAKLRLLFEVAPLGFLIEQAGGYSSDGTKSVLDKEIQQLDERTQVAYGSKNEIIRFEETLYGSSRLKSAEPVGAAA</sequence>
<evidence type="ECO:0000256" key="1">
    <source>
        <dbReference type="ARBA" id="ARBA00001946"/>
    </source>
</evidence>
<dbReference type="GO" id="GO:0006002">
    <property type="term" value="P:fructose 6-phosphate metabolic process"/>
    <property type="evidence" value="ECO:0007669"/>
    <property type="project" value="TreeGrafter"/>
</dbReference>
<accession>A0A835LP50</accession>
<evidence type="ECO:0000313" key="23">
    <source>
        <dbReference type="Proteomes" id="UP000631114"/>
    </source>
</evidence>
<evidence type="ECO:0000256" key="19">
    <source>
        <dbReference type="ARBA" id="ARBA00082094"/>
    </source>
</evidence>
<evidence type="ECO:0000259" key="20">
    <source>
        <dbReference type="Pfam" id="PF00316"/>
    </source>
</evidence>
<name>A0A835LP50_9MAGN</name>
<dbReference type="InterPro" id="IPR023079">
    <property type="entry name" value="SBPase"/>
</dbReference>
<keyword evidence="15" id="KW-0119">Carbohydrate metabolism</keyword>
<evidence type="ECO:0000256" key="7">
    <source>
        <dbReference type="ARBA" id="ARBA00022528"/>
    </source>
</evidence>
<dbReference type="CDD" id="cd00354">
    <property type="entry name" value="FBPase"/>
    <property type="match status" value="1"/>
</dbReference>
<dbReference type="PRINTS" id="PR01958">
    <property type="entry name" value="S17BPHPHTASE"/>
</dbReference>
<evidence type="ECO:0000256" key="2">
    <source>
        <dbReference type="ARBA" id="ARBA00004229"/>
    </source>
</evidence>
<dbReference type="AlphaFoldDB" id="A0A835LP50"/>
<keyword evidence="8" id="KW-0113">Calvin cycle</keyword>
<dbReference type="PANTHER" id="PTHR11556:SF35">
    <property type="entry name" value="SEDOHEPTULOSE-1,7-BISPHOSPHATASE, CHLOROPLASTIC"/>
    <property type="match status" value="1"/>
</dbReference>
<dbReference type="EC" id="3.1.3.37" evidence="6"/>
<proteinExistence type="inferred from homology"/>
<evidence type="ECO:0000256" key="14">
    <source>
        <dbReference type="ARBA" id="ARBA00023157"/>
    </source>
</evidence>
<keyword evidence="7" id="KW-0150">Chloroplast</keyword>
<dbReference type="SUPFAM" id="SSF56655">
    <property type="entry name" value="Carbohydrate phosphatase"/>
    <property type="match status" value="1"/>
</dbReference>
<feature type="domain" description="Fructose-1-6-bisphosphatase class I N-terminal" evidence="20">
    <location>
        <begin position="69"/>
        <end position="249"/>
    </location>
</feature>
<dbReference type="HAMAP" id="MF_01855">
    <property type="entry name" value="FBPase_class1"/>
    <property type="match status" value="1"/>
</dbReference>
<reference evidence="22 23" key="1">
    <citation type="submission" date="2020-10" db="EMBL/GenBank/DDBJ databases">
        <title>The Coptis chinensis genome and diversification of protoberbering-type alkaloids.</title>
        <authorList>
            <person name="Wang B."/>
            <person name="Shu S."/>
            <person name="Song C."/>
            <person name="Liu Y."/>
        </authorList>
    </citation>
    <scope>NUCLEOTIDE SEQUENCE [LARGE SCALE GENOMIC DNA]</scope>
    <source>
        <strain evidence="22">HL-2020</strain>
        <tissue evidence="22">Leaf</tissue>
    </source>
</reference>
<comment type="caution">
    <text evidence="22">The sequence shown here is derived from an EMBL/GenBank/DDBJ whole genome shotgun (WGS) entry which is preliminary data.</text>
</comment>
<evidence type="ECO:0000256" key="12">
    <source>
        <dbReference type="ARBA" id="ARBA00022842"/>
    </source>
</evidence>
<evidence type="ECO:0000259" key="21">
    <source>
        <dbReference type="Pfam" id="PF18913"/>
    </source>
</evidence>
<evidence type="ECO:0000256" key="17">
    <source>
        <dbReference type="ARBA" id="ARBA00070639"/>
    </source>
</evidence>
<keyword evidence="9" id="KW-0934">Plastid</keyword>
<comment type="similarity">
    <text evidence="4">Belongs to the FBPase class 1 family.</text>
</comment>
<dbReference type="FunFam" id="3.40.190.80:FF:000008">
    <property type="entry name" value="Sedoheptulose-1,7-bisphosphatase, chloroplastic"/>
    <property type="match status" value="1"/>
</dbReference>
<evidence type="ECO:0000256" key="3">
    <source>
        <dbReference type="ARBA" id="ARBA00005215"/>
    </source>
</evidence>
<dbReference type="GO" id="GO:0046872">
    <property type="term" value="F:metal ion binding"/>
    <property type="evidence" value="ECO:0007669"/>
    <property type="project" value="UniProtKB-KW"/>
</dbReference>
<dbReference type="Pfam" id="PF00316">
    <property type="entry name" value="FBPase"/>
    <property type="match status" value="1"/>
</dbReference>
<dbReference type="GO" id="GO:0006094">
    <property type="term" value="P:gluconeogenesis"/>
    <property type="evidence" value="ECO:0007669"/>
    <property type="project" value="TreeGrafter"/>
</dbReference>
<evidence type="ECO:0000256" key="8">
    <source>
        <dbReference type="ARBA" id="ARBA00022567"/>
    </source>
</evidence>
<dbReference type="InterPro" id="IPR020548">
    <property type="entry name" value="Fructose_bisphosphatase_AS"/>
</dbReference>
<evidence type="ECO:0000256" key="4">
    <source>
        <dbReference type="ARBA" id="ARBA00010941"/>
    </source>
</evidence>
<keyword evidence="12" id="KW-0460">Magnesium</keyword>
<evidence type="ECO:0000256" key="13">
    <source>
        <dbReference type="ARBA" id="ARBA00022946"/>
    </source>
</evidence>
<dbReference type="GO" id="GO:0006000">
    <property type="term" value="P:fructose metabolic process"/>
    <property type="evidence" value="ECO:0007669"/>
    <property type="project" value="TreeGrafter"/>
</dbReference>
<keyword evidence="23" id="KW-1185">Reference proteome</keyword>
<dbReference type="PANTHER" id="PTHR11556">
    <property type="entry name" value="FRUCTOSE-1,6-BISPHOSPHATASE-RELATED"/>
    <property type="match status" value="1"/>
</dbReference>
<comment type="pathway">
    <text evidence="3">Carbohydrate biosynthesis; Calvin cycle.</text>
</comment>
<dbReference type="PROSITE" id="PS00124">
    <property type="entry name" value="FBPASE"/>
    <property type="match status" value="1"/>
</dbReference>
<dbReference type="Gene3D" id="3.30.540.10">
    <property type="entry name" value="Fructose-1,6-Bisphosphatase, subunit A, domain 1"/>
    <property type="match status" value="1"/>
</dbReference>
<dbReference type="EMBL" id="JADFTS010000007">
    <property type="protein sequence ID" value="KAF9598509.1"/>
    <property type="molecule type" value="Genomic_DNA"/>
</dbReference>
<dbReference type="InterPro" id="IPR044015">
    <property type="entry name" value="FBPase_C_dom"/>
</dbReference>
<evidence type="ECO:0000256" key="15">
    <source>
        <dbReference type="ARBA" id="ARBA00023277"/>
    </source>
</evidence>
<dbReference type="GO" id="GO:0030388">
    <property type="term" value="P:fructose 1,6-bisphosphate metabolic process"/>
    <property type="evidence" value="ECO:0007669"/>
    <property type="project" value="TreeGrafter"/>
</dbReference>